<reference evidence="3" key="1">
    <citation type="submission" date="2014-05" db="EMBL/GenBank/DDBJ databases">
        <authorList>
            <person name="Chronopoulou M."/>
        </authorList>
    </citation>
    <scope>NUCLEOTIDE SEQUENCE</scope>
    <source>
        <tissue evidence="3">Whole organism</tissue>
    </source>
</reference>
<feature type="compositionally biased region" description="Basic and acidic residues" evidence="1">
    <location>
        <begin position="103"/>
        <end position="121"/>
    </location>
</feature>
<protein>
    <submittedName>
        <fullName evidence="2">(salmon louse) hypothetical protein</fullName>
    </submittedName>
</protein>
<dbReference type="EMBL" id="HG994586">
    <property type="protein sequence ID" value="CAF2991721.1"/>
    <property type="molecule type" value="Genomic_DNA"/>
</dbReference>
<organism evidence="3">
    <name type="scientific">Lepeophtheirus salmonis</name>
    <name type="common">Salmon louse</name>
    <name type="synonym">Caligus salmonis</name>
    <dbReference type="NCBI Taxonomy" id="72036"/>
    <lineage>
        <taxon>Eukaryota</taxon>
        <taxon>Metazoa</taxon>
        <taxon>Ecdysozoa</taxon>
        <taxon>Arthropoda</taxon>
        <taxon>Crustacea</taxon>
        <taxon>Multicrustacea</taxon>
        <taxon>Hexanauplia</taxon>
        <taxon>Copepoda</taxon>
        <taxon>Siphonostomatoida</taxon>
        <taxon>Caligidae</taxon>
        <taxon>Lepeophtheirus</taxon>
    </lineage>
</organism>
<sequence>MLRNIFPKISIRGTRRCSNQIPFNMNGIQMSEKLKNVDRSRDHSHQRLDLTDNVSADNSSEYDLDGNANLESIVQSYVPNPFIAQENMGALKEGQLCGMSDAPSDRTSQRWTMNDHLDSMK</sequence>
<accession>A0A0K2VBA3</accession>
<keyword evidence="4" id="KW-1185">Reference proteome</keyword>
<evidence type="ECO:0000313" key="3">
    <source>
        <dbReference type="EMBL" id="CDW47779.1"/>
    </source>
</evidence>
<gene>
    <name evidence="2" type="ORF">LSAA_13145</name>
</gene>
<name>A0A0K2VBA3_LEPSM</name>
<evidence type="ECO:0000313" key="4">
    <source>
        <dbReference type="Proteomes" id="UP000675881"/>
    </source>
</evidence>
<evidence type="ECO:0000313" key="2">
    <source>
        <dbReference type="EMBL" id="CAF2991721.1"/>
    </source>
</evidence>
<evidence type="ECO:0000256" key="1">
    <source>
        <dbReference type="SAM" id="MobiDB-lite"/>
    </source>
</evidence>
<feature type="compositionally biased region" description="Polar residues" evidence="1">
    <location>
        <begin position="52"/>
        <end position="61"/>
    </location>
</feature>
<feature type="compositionally biased region" description="Basic and acidic residues" evidence="1">
    <location>
        <begin position="36"/>
        <end position="50"/>
    </location>
</feature>
<dbReference type="OrthoDB" id="10616391at2759"/>
<dbReference type="AlphaFoldDB" id="A0A0K2VBA3"/>
<feature type="region of interest" description="Disordered" evidence="1">
    <location>
        <begin position="36"/>
        <end position="61"/>
    </location>
</feature>
<dbReference type="Proteomes" id="UP000675881">
    <property type="component" value="Chromosome 7"/>
</dbReference>
<reference evidence="2" key="2">
    <citation type="submission" date="2021-02" db="EMBL/GenBank/DDBJ databases">
        <authorList>
            <person name="Bekaert M."/>
        </authorList>
    </citation>
    <scope>NUCLEOTIDE SEQUENCE</scope>
    <source>
        <strain evidence="2">IoA-00</strain>
    </source>
</reference>
<proteinExistence type="predicted"/>
<dbReference type="EMBL" id="HACA01030418">
    <property type="protein sequence ID" value="CDW47779.1"/>
    <property type="molecule type" value="Transcribed_RNA"/>
</dbReference>
<feature type="region of interest" description="Disordered" evidence="1">
    <location>
        <begin position="98"/>
        <end position="121"/>
    </location>
</feature>